<dbReference type="InterPro" id="IPR014721">
    <property type="entry name" value="Ribsml_uS5_D2-typ_fold_subgr"/>
</dbReference>
<keyword evidence="2" id="KW-0819">tRNA processing</keyword>
<keyword evidence="5 7" id="KW-0378">Hydrolase</keyword>
<keyword evidence="3" id="KW-0540">Nuclease</keyword>
<dbReference type="NCBIfam" id="TIGR00188">
    <property type="entry name" value="rnpA"/>
    <property type="match status" value="1"/>
</dbReference>
<gene>
    <name evidence="7" type="ORF">MNB_SUP05-5-712</name>
</gene>
<dbReference type="Gene3D" id="3.30.230.10">
    <property type="match status" value="1"/>
</dbReference>
<dbReference type="InterPro" id="IPR000100">
    <property type="entry name" value="RNase_P"/>
</dbReference>
<dbReference type="GO" id="GO:0000049">
    <property type="term" value="F:tRNA binding"/>
    <property type="evidence" value="ECO:0007669"/>
    <property type="project" value="InterPro"/>
</dbReference>
<dbReference type="GO" id="GO:0004526">
    <property type="term" value="F:ribonuclease P activity"/>
    <property type="evidence" value="ECO:0007669"/>
    <property type="project" value="UniProtKB-EC"/>
</dbReference>
<evidence type="ECO:0000256" key="6">
    <source>
        <dbReference type="ARBA" id="ARBA00022884"/>
    </source>
</evidence>
<evidence type="ECO:0000256" key="5">
    <source>
        <dbReference type="ARBA" id="ARBA00022801"/>
    </source>
</evidence>
<dbReference type="GO" id="GO:0030677">
    <property type="term" value="C:ribonuclease P complex"/>
    <property type="evidence" value="ECO:0007669"/>
    <property type="project" value="TreeGrafter"/>
</dbReference>
<dbReference type="InterPro" id="IPR020568">
    <property type="entry name" value="Ribosomal_Su5_D2-typ_SF"/>
</dbReference>
<organism evidence="7">
    <name type="scientific">hydrothermal vent metagenome</name>
    <dbReference type="NCBI Taxonomy" id="652676"/>
    <lineage>
        <taxon>unclassified sequences</taxon>
        <taxon>metagenomes</taxon>
        <taxon>ecological metagenomes</taxon>
    </lineage>
</organism>
<dbReference type="Pfam" id="PF00825">
    <property type="entry name" value="Ribonuclease_P"/>
    <property type="match status" value="1"/>
</dbReference>
<evidence type="ECO:0000313" key="7">
    <source>
        <dbReference type="EMBL" id="SFV62379.1"/>
    </source>
</evidence>
<dbReference type="PANTHER" id="PTHR33992:SF1">
    <property type="entry name" value="RIBONUCLEASE P PROTEIN COMPONENT"/>
    <property type="match status" value="1"/>
</dbReference>
<proteinExistence type="predicted"/>
<reference evidence="7" key="1">
    <citation type="submission" date="2016-10" db="EMBL/GenBank/DDBJ databases">
        <authorList>
            <person name="de Groot N.N."/>
        </authorList>
    </citation>
    <scope>NUCLEOTIDE SEQUENCE</scope>
</reference>
<comment type="function">
    <text evidence="1">RNaseP catalyzes the removal of the 5'-leader sequence from pre-tRNA to produce the mature 5'-terminus. It can also cleave other RNA substrates such as 4.5S RNA. The protein component plays an auxiliary but essential role in vivo by binding to the 5'-leader sequence and broadening the substrate specificity of the ribozyme.</text>
</comment>
<protein>
    <submittedName>
        <fullName evidence="7">Ribonuclease P protein component</fullName>
        <ecNumber evidence="7">3.1.26.5</ecNumber>
    </submittedName>
</protein>
<evidence type="ECO:0000256" key="2">
    <source>
        <dbReference type="ARBA" id="ARBA00022694"/>
    </source>
</evidence>
<dbReference type="PANTHER" id="PTHR33992">
    <property type="entry name" value="RIBONUCLEASE P PROTEIN COMPONENT"/>
    <property type="match status" value="1"/>
</dbReference>
<name>A0A1W1C9E9_9ZZZZ</name>
<evidence type="ECO:0000256" key="4">
    <source>
        <dbReference type="ARBA" id="ARBA00022759"/>
    </source>
</evidence>
<keyword evidence="6" id="KW-0694">RNA-binding</keyword>
<dbReference type="EC" id="3.1.26.5" evidence="7"/>
<keyword evidence="4" id="KW-0255">Endonuclease</keyword>
<evidence type="ECO:0000256" key="3">
    <source>
        <dbReference type="ARBA" id="ARBA00022722"/>
    </source>
</evidence>
<dbReference type="EMBL" id="FPHJ01000037">
    <property type="protein sequence ID" value="SFV62379.1"/>
    <property type="molecule type" value="Genomic_DNA"/>
</dbReference>
<dbReference type="GO" id="GO:0042781">
    <property type="term" value="F:3'-tRNA processing endoribonuclease activity"/>
    <property type="evidence" value="ECO:0007669"/>
    <property type="project" value="TreeGrafter"/>
</dbReference>
<dbReference type="InterPro" id="IPR020539">
    <property type="entry name" value="RNase_P_CS"/>
</dbReference>
<sequence>MFSVKNNTNPRLGLSIAKKILKRAVDRNKFKRLAREVFRLNQTQLPNKDFVVMVNKNKELNLIDNKTLTQELKTLLQ</sequence>
<accession>A0A1W1C9E9</accession>
<dbReference type="PROSITE" id="PS00648">
    <property type="entry name" value="RIBONUCLEASE_P"/>
    <property type="match status" value="1"/>
</dbReference>
<evidence type="ECO:0000256" key="1">
    <source>
        <dbReference type="ARBA" id="ARBA00002663"/>
    </source>
</evidence>
<dbReference type="AlphaFoldDB" id="A0A1W1C9E9"/>
<dbReference type="SUPFAM" id="SSF54211">
    <property type="entry name" value="Ribosomal protein S5 domain 2-like"/>
    <property type="match status" value="1"/>
</dbReference>